<dbReference type="EMBL" id="FNIE01000002">
    <property type="protein sequence ID" value="SDN07617.1"/>
    <property type="molecule type" value="Genomic_DNA"/>
</dbReference>
<feature type="domain" description="HTH LytTR-type" evidence="5">
    <location>
        <begin position="158"/>
        <end position="260"/>
    </location>
</feature>
<dbReference type="STRING" id="310781.SAMN05216259_102533"/>
<dbReference type="AlphaFoldDB" id="A0A1G9YEZ9"/>
<feature type="compositionally biased region" description="Low complexity" evidence="3">
    <location>
        <begin position="134"/>
        <end position="150"/>
    </location>
</feature>
<feature type="compositionally biased region" description="Pro residues" evidence="3">
    <location>
        <begin position="291"/>
        <end position="309"/>
    </location>
</feature>
<evidence type="ECO:0000313" key="7">
    <source>
        <dbReference type="Proteomes" id="UP000199341"/>
    </source>
</evidence>
<accession>A0A1G9YEZ9</accession>
<dbReference type="PROSITE" id="PS50930">
    <property type="entry name" value="HTH_LYTTR"/>
    <property type="match status" value="1"/>
</dbReference>
<dbReference type="GO" id="GO:0032993">
    <property type="term" value="C:protein-DNA complex"/>
    <property type="evidence" value="ECO:0007669"/>
    <property type="project" value="TreeGrafter"/>
</dbReference>
<dbReference type="Gene3D" id="2.40.50.1020">
    <property type="entry name" value="LytTr DNA-binding domain"/>
    <property type="match status" value="1"/>
</dbReference>
<dbReference type="Pfam" id="PF00072">
    <property type="entry name" value="Response_reg"/>
    <property type="match status" value="1"/>
</dbReference>
<dbReference type="PANTHER" id="PTHR48111:SF69">
    <property type="entry name" value="RESPONSE REGULATOR RECEIVER"/>
    <property type="match status" value="1"/>
</dbReference>
<evidence type="ECO:0000256" key="3">
    <source>
        <dbReference type="SAM" id="MobiDB-lite"/>
    </source>
</evidence>
<evidence type="ECO:0000313" key="6">
    <source>
        <dbReference type="EMBL" id="SDN07617.1"/>
    </source>
</evidence>
<dbReference type="SMART" id="SM00850">
    <property type="entry name" value="LytTR"/>
    <property type="match status" value="1"/>
</dbReference>
<dbReference type="Gene3D" id="3.40.50.2300">
    <property type="match status" value="1"/>
</dbReference>
<feature type="region of interest" description="Disordered" evidence="3">
    <location>
        <begin position="126"/>
        <end position="158"/>
    </location>
</feature>
<keyword evidence="7" id="KW-1185">Reference proteome</keyword>
<evidence type="ECO:0000256" key="1">
    <source>
        <dbReference type="ARBA" id="ARBA00023125"/>
    </source>
</evidence>
<organism evidence="6 7">
    <name type="scientific">Actinacidiphila guanduensis</name>
    <dbReference type="NCBI Taxonomy" id="310781"/>
    <lineage>
        <taxon>Bacteria</taxon>
        <taxon>Bacillati</taxon>
        <taxon>Actinomycetota</taxon>
        <taxon>Actinomycetes</taxon>
        <taxon>Kitasatosporales</taxon>
        <taxon>Streptomycetaceae</taxon>
        <taxon>Actinacidiphila</taxon>
    </lineage>
</organism>
<evidence type="ECO:0000256" key="2">
    <source>
        <dbReference type="PROSITE-ProRule" id="PRU00169"/>
    </source>
</evidence>
<gene>
    <name evidence="6" type="ORF">SAMN05216259_102533</name>
</gene>
<dbReference type="Pfam" id="PF04397">
    <property type="entry name" value="LytTR"/>
    <property type="match status" value="1"/>
</dbReference>
<keyword evidence="2" id="KW-0597">Phosphoprotein</keyword>
<proteinExistence type="predicted"/>
<name>A0A1G9YEZ9_9ACTN</name>
<keyword evidence="1" id="KW-0238">DNA-binding</keyword>
<dbReference type="PROSITE" id="PS50110">
    <property type="entry name" value="RESPONSE_REGULATORY"/>
    <property type="match status" value="1"/>
</dbReference>
<dbReference type="SMART" id="SM00448">
    <property type="entry name" value="REC"/>
    <property type="match status" value="1"/>
</dbReference>
<dbReference type="OrthoDB" id="236568at2"/>
<dbReference type="SUPFAM" id="SSF52172">
    <property type="entry name" value="CheY-like"/>
    <property type="match status" value="1"/>
</dbReference>
<dbReference type="GO" id="GO:0005829">
    <property type="term" value="C:cytosol"/>
    <property type="evidence" value="ECO:0007669"/>
    <property type="project" value="TreeGrafter"/>
</dbReference>
<sequence>MNPLRVLAVDDEPPALEELTYLLRGDRRVGEVRAAGSSDAALRLLEDGTTDAVFLDIRMPGLDGLDLMRVLGRFAQPPAVVFVTAYEDFAVDAFALNAIDYLLKPVSRERLAEAVRRVAALIDTGLPPGGPADSGSSALGPPTAPAGTPSDPRAPERIPIDVGGVTRFLRRDEVAYVEAQGDYVRLHAAGRAPLVRVPLAVLEERWAPYGFLRIHRRYLVSLRHVEELRSDAGHWTVRVDGGELPVSRRHSRELRDLLLSWSAQPEQPGRADRPGPPGQLGPIDRSGPPDRTLPPGRPGPSDLPGPPGRSGPAGPGGAP</sequence>
<dbReference type="Proteomes" id="UP000199341">
    <property type="component" value="Unassembled WGS sequence"/>
</dbReference>
<dbReference type="InterPro" id="IPR039420">
    <property type="entry name" value="WalR-like"/>
</dbReference>
<reference evidence="6 7" key="1">
    <citation type="submission" date="2016-10" db="EMBL/GenBank/DDBJ databases">
        <authorList>
            <person name="de Groot N.N."/>
        </authorList>
    </citation>
    <scope>NUCLEOTIDE SEQUENCE [LARGE SCALE GENOMIC DNA]</scope>
    <source>
        <strain evidence="6 7">CGMCC 4.2022</strain>
    </source>
</reference>
<evidence type="ECO:0000259" key="5">
    <source>
        <dbReference type="PROSITE" id="PS50930"/>
    </source>
</evidence>
<dbReference type="GO" id="GO:0000156">
    <property type="term" value="F:phosphorelay response regulator activity"/>
    <property type="evidence" value="ECO:0007669"/>
    <property type="project" value="TreeGrafter"/>
</dbReference>
<dbReference type="PANTHER" id="PTHR48111">
    <property type="entry name" value="REGULATOR OF RPOS"/>
    <property type="match status" value="1"/>
</dbReference>
<dbReference type="GO" id="GO:0006355">
    <property type="term" value="P:regulation of DNA-templated transcription"/>
    <property type="evidence" value="ECO:0007669"/>
    <property type="project" value="TreeGrafter"/>
</dbReference>
<feature type="domain" description="Response regulatory" evidence="4">
    <location>
        <begin position="5"/>
        <end position="119"/>
    </location>
</feature>
<feature type="region of interest" description="Disordered" evidence="3">
    <location>
        <begin position="261"/>
        <end position="319"/>
    </location>
</feature>
<protein>
    <submittedName>
        <fullName evidence="6">Two component transcriptional regulator, LytTR family</fullName>
    </submittedName>
</protein>
<feature type="modified residue" description="4-aspartylphosphate" evidence="2">
    <location>
        <position position="56"/>
    </location>
</feature>
<dbReference type="GO" id="GO:0000976">
    <property type="term" value="F:transcription cis-regulatory region binding"/>
    <property type="evidence" value="ECO:0007669"/>
    <property type="project" value="TreeGrafter"/>
</dbReference>
<dbReference type="InterPro" id="IPR001789">
    <property type="entry name" value="Sig_transdc_resp-reg_receiver"/>
</dbReference>
<evidence type="ECO:0000259" key="4">
    <source>
        <dbReference type="PROSITE" id="PS50110"/>
    </source>
</evidence>
<dbReference type="InterPro" id="IPR011006">
    <property type="entry name" value="CheY-like_superfamily"/>
</dbReference>
<dbReference type="InterPro" id="IPR007492">
    <property type="entry name" value="LytTR_DNA-bd_dom"/>
</dbReference>